<dbReference type="InterPro" id="IPR000182">
    <property type="entry name" value="GNAT_dom"/>
</dbReference>
<accession>A0ABS6HWN7</accession>
<sequence>MTVVFAHAEPDEAMSAFFWHRGFAAADDMLFPRSREEYERLAHDGRIVKAIEDGMFVGLCYYTWDEHDQSWEVGGLMVDKTKRGRSLGSVIMRVTLGHLLFEEEPLSRHERIITHVHSQNNAPRNVIEHQLKFAYKGQVAIPSDELPGLAADVDGYVRGDLFELVPDTLHALAAWCDGWDGTLRDGSPAEIELMDGVSVNLWARAFRAMADDPIGF</sequence>
<dbReference type="EMBL" id="JAHBOM010000019">
    <property type="protein sequence ID" value="MBU8825817.1"/>
    <property type="molecule type" value="Genomic_DNA"/>
</dbReference>
<dbReference type="PROSITE" id="PS51186">
    <property type="entry name" value="GNAT"/>
    <property type="match status" value="1"/>
</dbReference>
<comment type="caution">
    <text evidence="2">The sequence shown here is derived from an EMBL/GenBank/DDBJ whole genome shotgun (WGS) entry which is preliminary data.</text>
</comment>
<dbReference type="Proteomes" id="UP000696413">
    <property type="component" value="Unassembled WGS sequence"/>
</dbReference>
<gene>
    <name evidence="2" type="ORF">KL859_23450</name>
</gene>
<keyword evidence="2" id="KW-0012">Acyltransferase</keyword>
<dbReference type="SUPFAM" id="SSF55729">
    <property type="entry name" value="Acyl-CoA N-acyltransferases (Nat)"/>
    <property type="match status" value="1"/>
</dbReference>
<dbReference type="InterPro" id="IPR016181">
    <property type="entry name" value="Acyl_CoA_acyltransferase"/>
</dbReference>
<protein>
    <submittedName>
        <fullName evidence="2">GNAT family N-acetyltransferase</fullName>
        <ecNumber evidence="2">2.3.1.-</ecNumber>
    </submittedName>
</protein>
<evidence type="ECO:0000313" key="3">
    <source>
        <dbReference type="Proteomes" id="UP000696413"/>
    </source>
</evidence>
<reference evidence="2 3" key="1">
    <citation type="submission" date="2021-05" db="EMBL/GenBank/DDBJ databases">
        <title>Draft Genome Sequences of Clinical Respiratory Isolates of Mycobacterium goodii Recovered in Ireland.</title>
        <authorList>
            <person name="Flanagan P.R."/>
            <person name="Mok S."/>
            <person name="Roycroft E."/>
            <person name="Rogers T.R."/>
            <person name="Fitzgibbon M."/>
        </authorList>
    </citation>
    <scope>NUCLEOTIDE SEQUENCE [LARGE SCALE GENOMIC DNA]</scope>
    <source>
        <strain evidence="2 3">14IE55</strain>
    </source>
</reference>
<feature type="domain" description="N-acetyltransferase" evidence="1">
    <location>
        <begin position="3"/>
        <end position="179"/>
    </location>
</feature>
<keyword evidence="2" id="KW-0808">Transferase</keyword>
<dbReference type="EC" id="2.3.1.-" evidence="2"/>
<evidence type="ECO:0000313" key="2">
    <source>
        <dbReference type="EMBL" id="MBU8825817.1"/>
    </source>
</evidence>
<dbReference type="GO" id="GO:0016746">
    <property type="term" value="F:acyltransferase activity"/>
    <property type="evidence" value="ECO:0007669"/>
    <property type="project" value="UniProtKB-KW"/>
</dbReference>
<name>A0ABS6HWN7_MYCGD</name>
<dbReference type="RefSeq" id="WP_214395595.1">
    <property type="nucleotide sequence ID" value="NZ_JAHBOL010000044.1"/>
</dbReference>
<evidence type="ECO:0000259" key="1">
    <source>
        <dbReference type="PROSITE" id="PS51186"/>
    </source>
</evidence>
<organism evidence="2 3">
    <name type="scientific">Mycolicibacterium goodii</name>
    <name type="common">Mycobacterium goodii</name>
    <dbReference type="NCBI Taxonomy" id="134601"/>
    <lineage>
        <taxon>Bacteria</taxon>
        <taxon>Bacillati</taxon>
        <taxon>Actinomycetota</taxon>
        <taxon>Actinomycetes</taxon>
        <taxon>Mycobacteriales</taxon>
        <taxon>Mycobacteriaceae</taxon>
        <taxon>Mycolicibacterium</taxon>
    </lineage>
</organism>
<keyword evidence="3" id="KW-1185">Reference proteome</keyword>
<proteinExistence type="predicted"/>
<dbReference type="Pfam" id="PF00583">
    <property type="entry name" value="Acetyltransf_1"/>
    <property type="match status" value="1"/>
</dbReference>
<dbReference type="Gene3D" id="3.40.630.30">
    <property type="match status" value="1"/>
</dbReference>